<evidence type="ECO:0000259" key="3">
    <source>
        <dbReference type="Pfam" id="PF17881"/>
    </source>
</evidence>
<keyword evidence="1" id="KW-0472">Membrane</keyword>
<dbReference type="InterPro" id="IPR046350">
    <property type="entry name" value="Cystatin_sf"/>
</dbReference>
<dbReference type="Pfam" id="PF17881">
    <property type="entry name" value="TseB"/>
    <property type="match status" value="1"/>
</dbReference>
<dbReference type="Proteomes" id="UP001342826">
    <property type="component" value="Unassembled WGS sequence"/>
</dbReference>
<comment type="caution">
    <text evidence="4">The sequence shown here is derived from an EMBL/GenBank/DDBJ whole genome shotgun (WGS) entry which is preliminary data.</text>
</comment>
<evidence type="ECO:0000313" key="5">
    <source>
        <dbReference type="Proteomes" id="UP001342826"/>
    </source>
</evidence>
<dbReference type="Pfam" id="PF03413">
    <property type="entry name" value="PepSY"/>
    <property type="match status" value="1"/>
</dbReference>
<keyword evidence="5" id="KW-1185">Reference proteome</keyword>
<evidence type="ECO:0000313" key="4">
    <source>
        <dbReference type="EMBL" id="MED4400673.1"/>
    </source>
</evidence>
<evidence type="ECO:0000259" key="2">
    <source>
        <dbReference type="Pfam" id="PF03413"/>
    </source>
</evidence>
<sequence>MKKKKGIIIGALSVLLIIVIWIFGDTYSNARGQYTKGHDQSVEIAKEKADLSSVDYIETFNGKTKYHIVAGENTKNEKVFVWIPQAKKGNILVKKQKSGITEEQAVKNVKNEYNLKEILNVQLGMDENIPVWEVKYIDEFDRFTYDFVNFYDGKIQKHMAIRNDEKS</sequence>
<evidence type="ECO:0000256" key="1">
    <source>
        <dbReference type="SAM" id="Phobius"/>
    </source>
</evidence>
<feature type="domain" description="PepSY" evidence="2">
    <location>
        <begin position="100"/>
        <end position="158"/>
    </location>
</feature>
<dbReference type="RefSeq" id="WP_328014941.1">
    <property type="nucleotide sequence ID" value="NZ_JARTFS010000005.1"/>
</dbReference>
<name>A0ABU6NU53_9BACI</name>
<dbReference type="InterPro" id="IPR041401">
    <property type="entry name" value="TseB-like_dom"/>
</dbReference>
<organism evidence="4 5">
    <name type="scientific">Metabacillus fastidiosus</name>
    <dbReference type="NCBI Taxonomy" id="1458"/>
    <lineage>
        <taxon>Bacteria</taxon>
        <taxon>Bacillati</taxon>
        <taxon>Bacillota</taxon>
        <taxon>Bacilli</taxon>
        <taxon>Bacillales</taxon>
        <taxon>Bacillaceae</taxon>
        <taxon>Metabacillus</taxon>
    </lineage>
</organism>
<proteinExistence type="predicted"/>
<dbReference type="Gene3D" id="3.10.450.40">
    <property type="match status" value="2"/>
</dbReference>
<feature type="transmembrane region" description="Helical" evidence="1">
    <location>
        <begin position="7"/>
        <end position="24"/>
    </location>
</feature>
<accession>A0ABU6NU53</accession>
<keyword evidence="1" id="KW-0812">Transmembrane</keyword>
<reference evidence="4 5" key="1">
    <citation type="submission" date="2023-03" db="EMBL/GenBank/DDBJ databases">
        <title>Bacillus Genome Sequencing.</title>
        <authorList>
            <person name="Dunlap C."/>
        </authorList>
    </citation>
    <scope>NUCLEOTIDE SEQUENCE [LARGE SCALE GENOMIC DNA]</scope>
    <source>
        <strain evidence="4 5">NRS-1717</strain>
    </source>
</reference>
<protein>
    <submittedName>
        <fullName evidence="4">DUF5590 domain-containing protein</fullName>
    </submittedName>
</protein>
<dbReference type="InterPro" id="IPR025711">
    <property type="entry name" value="PepSY"/>
</dbReference>
<keyword evidence="1" id="KW-1133">Transmembrane helix</keyword>
<dbReference type="SUPFAM" id="SSF54403">
    <property type="entry name" value="Cystatin/monellin"/>
    <property type="match status" value="2"/>
</dbReference>
<feature type="domain" description="Cell wall elongation regulator TseB-like" evidence="3">
    <location>
        <begin position="40"/>
        <end position="84"/>
    </location>
</feature>
<dbReference type="EMBL" id="JARTFS010000005">
    <property type="protein sequence ID" value="MED4400673.1"/>
    <property type="molecule type" value="Genomic_DNA"/>
</dbReference>
<gene>
    <name evidence="4" type="ORF">P9271_04935</name>
</gene>